<feature type="compositionally biased region" description="Basic and acidic residues" evidence="1">
    <location>
        <begin position="1"/>
        <end position="22"/>
    </location>
</feature>
<dbReference type="HOGENOM" id="CLU_1556252_0_0_1"/>
<dbReference type="AlphaFoldDB" id="A0A0C9UBQ9"/>
<keyword evidence="3" id="KW-1185">Reference proteome</keyword>
<evidence type="ECO:0000313" key="2">
    <source>
        <dbReference type="EMBL" id="KIJ26537.1"/>
    </source>
</evidence>
<feature type="compositionally biased region" description="Basic and acidic residues" evidence="1">
    <location>
        <begin position="32"/>
        <end position="66"/>
    </location>
</feature>
<gene>
    <name evidence="2" type="ORF">M422DRAFT_272362</name>
</gene>
<evidence type="ECO:0000256" key="1">
    <source>
        <dbReference type="SAM" id="MobiDB-lite"/>
    </source>
</evidence>
<proteinExistence type="predicted"/>
<organism evidence="2 3">
    <name type="scientific">Sphaerobolus stellatus (strain SS14)</name>
    <dbReference type="NCBI Taxonomy" id="990650"/>
    <lineage>
        <taxon>Eukaryota</taxon>
        <taxon>Fungi</taxon>
        <taxon>Dikarya</taxon>
        <taxon>Basidiomycota</taxon>
        <taxon>Agaricomycotina</taxon>
        <taxon>Agaricomycetes</taxon>
        <taxon>Phallomycetidae</taxon>
        <taxon>Geastrales</taxon>
        <taxon>Sphaerobolaceae</taxon>
        <taxon>Sphaerobolus</taxon>
    </lineage>
</organism>
<feature type="region of interest" description="Disordered" evidence="1">
    <location>
        <begin position="1"/>
        <end position="66"/>
    </location>
</feature>
<dbReference type="EMBL" id="KN837365">
    <property type="protein sequence ID" value="KIJ26537.1"/>
    <property type="molecule type" value="Genomic_DNA"/>
</dbReference>
<accession>A0A0C9UBQ9</accession>
<evidence type="ECO:0000313" key="3">
    <source>
        <dbReference type="Proteomes" id="UP000054279"/>
    </source>
</evidence>
<protein>
    <submittedName>
        <fullName evidence="2">Uncharacterized protein</fullName>
    </submittedName>
</protein>
<dbReference type="Proteomes" id="UP000054279">
    <property type="component" value="Unassembled WGS sequence"/>
</dbReference>
<name>A0A0C9UBQ9_SPHS4</name>
<reference evidence="2 3" key="1">
    <citation type="submission" date="2014-06" db="EMBL/GenBank/DDBJ databases">
        <title>Evolutionary Origins and Diversification of the Mycorrhizal Mutualists.</title>
        <authorList>
            <consortium name="DOE Joint Genome Institute"/>
            <consortium name="Mycorrhizal Genomics Consortium"/>
            <person name="Kohler A."/>
            <person name="Kuo A."/>
            <person name="Nagy L.G."/>
            <person name="Floudas D."/>
            <person name="Copeland A."/>
            <person name="Barry K.W."/>
            <person name="Cichocki N."/>
            <person name="Veneault-Fourrey C."/>
            <person name="LaButti K."/>
            <person name="Lindquist E.A."/>
            <person name="Lipzen A."/>
            <person name="Lundell T."/>
            <person name="Morin E."/>
            <person name="Murat C."/>
            <person name="Riley R."/>
            <person name="Ohm R."/>
            <person name="Sun H."/>
            <person name="Tunlid A."/>
            <person name="Henrissat B."/>
            <person name="Grigoriev I.V."/>
            <person name="Hibbett D.S."/>
            <person name="Martin F."/>
        </authorList>
    </citation>
    <scope>NUCLEOTIDE SEQUENCE [LARGE SCALE GENOMIC DNA]</scope>
    <source>
        <strain evidence="2 3">SS14</strain>
    </source>
</reference>
<sequence>MIYEHDWTIESTPGREQEDGKTPKIVKKTLPKHRDGRTGRKGIEKHAEEYGKREENGSDPNGKRDITAYDGQDTMFVLCCHISLPVLDRDLHAGDSVIVTFTVSWYKWRKPEQDKANGKDGSTLVSPQKKAAEGYQMAVSLNIQDVILMEANEEHIMAIVPVTNPVDESELM</sequence>